<feature type="non-terminal residue" evidence="2">
    <location>
        <position position="1"/>
    </location>
</feature>
<organism evidence="2 3">
    <name type="scientific">Candidatus Shapirobacteria bacterium CG_4_9_14_0_2_um_filter_39_11</name>
    <dbReference type="NCBI Taxonomy" id="1974478"/>
    <lineage>
        <taxon>Bacteria</taxon>
        <taxon>Candidatus Shapironibacteriota</taxon>
    </lineage>
</organism>
<evidence type="ECO:0000313" key="2">
    <source>
        <dbReference type="EMBL" id="PJC28309.1"/>
    </source>
</evidence>
<dbReference type="AlphaFoldDB" id="A0A2M8ET69"/>
<proteinExistence type="predicted"/>
<sequence>PIIMVMFPMVSERHANGKKYISLLNLSLGLVVLICLGISVVYFLFPKLMVKILFGSQYLPAASYLFLFAVFLSLYSLSSLLINFYLSVKKLKVIILPVIAAIAQIILI</sequence>
<dbReference type="Proteomes" id="UP000229816">
    <property type="component" value="Unassembled WGS sequence"/>
</dbReference>
<feature type="transmembrane region" description="Helical" evidence="1">
    <location>
        <begin position="20"/>
        <end position="45"/>
    </location>
</feature>
<gene>
    <name evidence="2" type="ORF">CO054_00800</name>
</gene>
<evidence type="ECO:0000256" key="1">
    <source>
        <dbReference type="SAM" id="Phobius"/>
    </source>
</evidence>
<evidence type="ECO:0000313" key="3">
    <source>
        <dbReference type="Proteomes" id="UP000229816"/>
    </source>
</evidence>
<feature type="transmembrane region" description="Helical" evidence="1">
    <location>
        <begin position="65"/>
        <end position="86"/>
    </location>
</feature>
<feature type="non-terminal residue" evidence="2">
    <location>
        <position position="108"/>
    </location>
</feature>
<reference evidence="3" key="1">
    <citation type="submission" date="2017-09" db="EMBL/GenBank/DDBJ databases">
        <title>Depth-based differentiation of microbial function through sediment-hosted aquifers and enrichment of novel symbionts in the deep terrestrial subsurface.</title>
        <authorList>
            <person name="Probst A.J."/>
            <person name="Ladd B."/>
            <person name="Jarett J.K."/>
            <person name="Geller-Mcgrath D.E."/>
            <person name="Sieber C.M.K."/>
            <person name="Emerson J.B."/>
            <person name="Anantharaman K."/>
            <person name="Thomas B.C."/>
            <person name="Malmstrom R."/>
            <person name="Stieglmeier M."/>
            <person name="Klingl A."/>
            <person name="Woyke T."/>
            <person name="Ryan C.M."/>
            <person name="Banfield J.F."/>
        </authorList>
    </citation>
    <scope>NUCLEOTIDE SEQUENCE [LARGE SCALE GENOMIC DNA]</scope>
</reference>
<dbReference type="EMBL" id="PFSF01000017">
    <property type="protein sequence ID" value="PJC28309.1"/>
    <property type="molecule type" value="Genomic_DNA"/>
</dbReference>
<comment type="caution">
    <text evidence="2">The sequence shown here is derived from an EMBL/GenBank/DDBJ whole genome shotgun (WGS) entry which is preliminary data.</text>
</comment>
<name>A0A2M8ET69_9BACT</name>
<evidence type="ECO:0008006" key="4">
    <source>
        <dbReference type="Google" id="ProtNLM"/>
    </source>
</evidence>
<keyword evidence="1" id="KW-0812">Transmembrane</keyword>
<accession>A0A2M8ET69</accession>
<protein>
    <recommendedName>
        <fullName evidence="4">Polysaccharide biosynthesis protein</fullName>
    </recommendedName>
</protein>
<keyword evidence="1" id="KW-1133">Transmembrane helix</keyword>
<keyword evidence="1" id="KW-0472">Membrane</keyword>
<dbReference type="Pfam" id="PF13440">
    <property type="entry name" value="Polysacc_synt_3"/>
    <property type="match status" value="1"/>
</dbReference>